<feature type="transmembrane region" description="Helical" evidence="7">
    <location>
        <begin position="162"/>
        <end position="186"/>
    </location>
</feature>
<feature type="transmembrane region" description="Helical" evidence="7">
    <location>
        <begin position="126"/>
        <end position="150"/>
    </location>
</feature>
<evidence type="ECO:0000256" key="3">
    <source>
        <dbReference type="ARBA" id="ARBA00022475"/>
    </source>
</evidence>
<sequence>MKIDLTRGNPLAGMVLFALPIFLGNVFQQGYQMADLAVVSHVLGDDALAALGCTVAVYIVVVGLSSGLSNGFSLVVARCYGGRDRESMGRAVTAALWLWAGLSLIASLAGLLALEPLLRALRTPEAALGMAASYLSVIFRGMPVLLAYNMLAGLLRGIGDSFMPLVFLLAAALCNIGLDLLLVAVLGMGVSGAAVATVIAEGVSVALCLWYMARRCPELRPGRRQSGKGSCGVASWLPDRALFSQMLGTGLSMGLMMCFVDIGIMILQSAINDLGTGIVGGYITARRFHSVFLLALGTLGVTASTFASQNIGAGQWKRARLGVRYALGLSLVWVGLVNVVVWLWADELVRLVTGSGSPEVLYAGALYLRVDAPFYAGIAVLIVLRSVLQGMGGRLFSLGEGVLELAGNVIFALFVVPAMGYMGVCLCEPVTCTLCALYISVCYLLVVRRHERGMAAEKGGMPA</sequence>
<evidence type="ECO:0000256" key="7">
    <source>
        <dbReference type="SAM" id="Phobius"/>
    </source>
</evidence>
<keyword evidence="5 7" id="KW-1133">Transmembrane helix</keyword>
<reference evidence="8" key="2">
    <citation type="submission" date="2021-09" db="EMBL/GenBank/DDBJ databases">
        <authorList>
            <person name="Gilroy R."/>
        </authorList>
    </citation>
    <scope>NUCLEOTIDE SEQUENCE</scope>
    <source>
        <strain evidence="8">ChiGjej2B2-19336</strain>
    </source>
</reference>
<dbReference type="GO" id="GO:0042910">
    <property type="term" value="F:xenobiotic transmembrane transporter activity"/>
    <property type="evidence" value="ECO:0007669"/>
    <property type="project" value="InterPro"/>
</dbReference>
<feature type="transmembrane region" description="Helical" evidence="7">
    <location>
        <begin position="250"/>
        <end position="271"/>
    </location>
</feature>
<evidence type="ECO:0000256" key="4">
    <source>
        <dbReference type="ARBA" id="ARBA00022692"/>
    </source>
</evidence>
<dbReference type="RefSeq" id="WP_304121843.1">
    <property type="nucleotide sequence ID" value="NZ_DYZA01000099.1"/>
</dbReference>
<comment type="caution">
    <text evidence="8">The sequence shown here is derived from an EMBL/GenBank/DDBJ whole genome shotgun (WGS) entry which is preliminary data.</text>
</comment>
<feature type="transmembrane region" description="Helical" evidence="7">
    <location>
        <begin position="192"/>
        <end position="213"/>
    </location>
</feature>
<organism evidence="8 9">
    <name type="scientific">Mailhella massiliensis</name>
    <dbReference type="NCBI Taxonomy" id="1903261"/>
    <lineage>
        <taxon>Bacteria</taxon>
        <taxon>Pseudomonadati</taxon>
        <taxon>Thermodesulfobacteriota</taxon>
        <taxon>Desulfovibrionia</taxon>
        <taxon>Desulfovibrionales</taxon>
        <taxon>Desulfovibrionaceae</taxon>
        <taxon>Mailhella</taxon>
    </lineage>
</organism>
<keyword evidence="4 7" id="KW-0812">Transmembrane</keyword>
<keyword evidence="2" id="KW-0813">Transport</keyword>
<feature type="transmembrane region" description="Helical" evidence="7">
    <location>
        <begin position="325"/>
        <end position="345"/>
    </location>
</feature>
<dbReference type="GO" id="GO:0005886">
    <property type="term" value="C:plasma membrane"/>
    <property type="evidence" value="ECO:0007669"/>
    <property type="project" value="UniProtKB-SubCell"/>
</dbReference>
<dbReference type="PANTHER" id="PTHR43549:SF3">
    <property type="entry name" value="MULTIDRUG RESISTANCE PROTEIN YPNP-RELATED"/>
    <property type="match status" value="1"/>
</dbReference>
<dbReference type="Proteomes" id="UP000698963">
    <property type="component" value="Unassembled WGS sequence"/>
</dbReference>
<name>A0A921AVX6_9BACT</name>
<dbReference type="CDD" id="cd13138">
    <property type="entry name" value="MATE_yoeA_like"/>
    <property type="match status" value="1"/>
</dbReference>
<keyword evidence="3" id="KW-1003">Cell membrane</keyword>
<dbReference type="NCBIfam" id="TIGR00797">
    <property type="entry name" value="matE"/>
    <property type="match status" value="1"/>
</dbReference>
<protein>
    <submittedName>
        <fullName evidence="8">MATE family efflux transporter</fullName>
    </submittedName>
</protein>
<dbReference type="EMBL" id="DYZA01000099">
    <property type="protein sequence ID" value="HJD97046.1"/>
    <property type="molecule type" value="Genomic_DNA"/>
</dbReference>
<comment type="subcellular location">
    <subcellularLocation>
        <location evidence="1">Cell membrane</location>
        <topology evidence="1">Multi-pass membrane protein</topology>
    </subcellularLocation>
</comment>
<feature type="transmembrane region" description="Helical" evidence="7">
    <location>
        <begin position="291"/>
        <end position="313"/>
    </location>
</feature>
<feature type="transmembrane region" description="Helical" evidence="7">
    <location>
        <begin position="47"/>
        <end position="80"/>
    </location>
</feature>
<accession>A0A921AVX6</accession>
<evidence type="ECO:0000313" key="9">
    <source>
        <dbReference type="Proteomes" id="UP000698963"/>
    </source>
</evidence>
<dbReference type="InterPro" id="IPR052031">
    <property type="entry name" value="Membrane_Transporter-Flippase"/>
</dbReference>
<gene>
    <name evidence="8" type="ORF">K8W16_05320</name>
</gene>
<dbReference type="AlphaFoldDB" id="A0A921AVX6"/>
<feature type="transmembrane region" description="Helical" evidence="7">
    <location>
        <begin position="365"/>
        <end position="388"/>
    </location>
</feature>
<dbReference type="Pfam" id="PF01554">
    <property type="entry name" value="MatE"/>
    <property type="match status" value="2"/>
</dbReference>
<dbReference type="PIRSF" id="PIRSF006603">
    <property type="entry name" value="DinF"/>
    <property type="match status" value="1"/>
</dbReference>
<feature type="transmembrane region" description="Helical" evidence="7">
    <location>
        <begin position="92"/>
        <end position="114"/>
    </location>
</feature>
<dbReference type="PANTHER" id="PTHR43549">
    <property type="entry name" value="MULTIDRUG RESISTANCE PROTEIN YPNP-RELATED"/>
    <property type="match status" value="1"/>
</dbReference>
<dbReference type="GO" id="GO:0015297">
    <property type="term" value="F:antiporter activity"/>
    <property type="evidence" value="ECO:0007669"/>
    <property type="project" value="InterPro"/>
</dbReference>
<feature type="transmembrane region" description="Helical" evidence="7">
    <location>
        <begin position="421"/>
        <end position="446"/>
    </location>
</feature>
<feature type="transmembrane region" description="Helical" evidence="7">
    <location>
        <begin position="395"/>
        <end position="415"/>
    </location>
</feature>
<proteinExistence type="predicted"/>
<keyword evidence="6 7" id="KW-0472">Membrane</keyword>
<evidence type="ECO:0000256" key="5">
    <source>
        <dbReference type="ARBA" id="ARBA00022989"/>
    </source>
</evidence>
<evidence type="ECO:0000313" key="8">
    <source>
        <dbReference type="EMBL" id="HJD97046.1"/>
    </source>
</evidence>
<dbReference type="InterPro" id="IPR048279">
    <property type="entry name" value="MdtK-like"/>
</dbReference>
<evidence type="ECO:0000256" key="6">
    <source>
        <dbReference type="ARBA" id="ARBA00023136"/>
    </source>
</evidence>
<reference evidence="8" key="1">
    <citation type="journal article" date="2021" name="PeerJ">
        <title>Extensive microbial diversity within the chicken gut microbiome revealed by metagenomics and culture.</title>
        <authorList>
            <person name="Gilroy R."/>
            <person name="Ravi A."/>
            <person name="Getino M."/>
            <person name="Pursley I."/>
            <person name="Horton D.L."/>
            <person name="Alikhan N.F."/>
            <person name="Baker D."/>
            <person name="Gharbi K."/>
            <person name="Hall N."/>
            <person name="Watson M."/>
            <person name="Adriaenssens E.M."/>
            <person name="Foster-Nyarko E."/>
            <person name="Jarju S."/>
            <person name="Secka A."/>
            <person name="Antonio M."/>
            <person name="Oren A."/>
            <person name="Chaudhuri R.R."/>
            <person name="La Ragione R."/>
            <person name="Hildebrand F."/>
            <person name="Pallen M.J."/>
        </authorList>
    </citation>
    <scope>NUCLEOTIDE SEQUENCE</scope>
    <source>
        <strain evidence="8">ChiGjej2B2-19336</strain>
    </source>
</reference>
<dbReference type="InterPro" id="IPR002528">
    <property type="entry name" value="MATE_fam"/>
</dbReference>
<evidence type="ECO:0000256" key="1">
    <source>
        <dbReference type="ARBA" id="ARBA00004651"/>
    </source>
</evidence>
<evidence type="ECO:0000256" key="2">
    <source>
        <dbReference type="ARBA" id="ARBA00022448"/>
    </source>
</evidence>